<dbReference type="GO" id="GO:0005737">
    <property type="term" value="C:cytoplasm"/>
    <property type="evidence" value="ECO:0007669"/>
    <property type="project" value="TreeGrafter"/>
</dbReference>
<protein>
    <submittedName>
        <fullName evidence="3">Uncharacterized protein</fullName>
    </submittedName>
</protein>
<comment type="caution">
    <text evidence="3">The sequence shown here is derived from an EMBL/GenBank/DDBJ whole genome shotgun (WGS) entry which is preliminary data.</text>
</comment>
<keyword evidence="2" id="KW-0067">ATP-binding</keyword>
<organism evidence="3">
    <name type="scientific">marine sediment metagenome</name>
    <dbReference type="NCBI Taxonomy" id="412755"/>
    <lineage>
        <taxon>unclassified sequences</taxon>
        <taxon>metagenomes</taxon>
        <taxon>ecological metagenomes</taxon>
    </lineage>
</organism>
<name>A0A0F9TQN6_9ZZZZ</name>
<dbReference type="PANTHER" id="PTHR16305">
    <property type="entry name" value="TESTICULAR SOLUBLE ADENYLYL CYCLASE"/>
    <property type="match status" value="1"/>
</dbReference>
<dbReference type="PANTHER" id="PTHR16305:SF28">
    <property type="entry name" value="GUANYLATE CYCLASE DOMAIN-CONTAINING PROTEIN"/>
    <property type="match status" value="1"/>
</dbReference>
<evidence type="ECO:0000313" key="3">
    <source>
        <dbReference type="EMBL" id="KKN43703.1"/>
    </source>
</evidence>
<dbReference type="SUPFAM" id="SSF52540">
    <property type="entry name" value="P-loop containing nucleoside triphosphate hydrolases"/>
    <property type="match status" value="1"/>
</dbReference>
<accession>A0A0F9TQN6</accession>
<proteinExistence type="predicted"/>
<reference evidence="3" key="1">
    <citation type="journal article" date="2015" name="Nature">
        <title>Complex archaea that bridge the gap between prokaryotes and eukaryotes.</title>
        <authorList>
            <person name="Spang A."/>
            <person name="Saw J.H."/>
            <person name="Jorgensen S.L."/>
            <person name="Zaremba-Niedzwiedzka K."/>
            <person name="Martijn J."/>
            <person name="Lind A.E."/>
            <person name="van Eijk R."/>
            <person name="Schleper C."/>
            <person name="Guy L."/>
            <person name="Ettema T.J."/>
        </authorList>
    </citation>
    <scope>NUCLEOTIDE SEQUENCE</scope>
</reference>
<dbReference type="EMBL" id="LAZR01001494">
    <property type="protein sequence ID" value="KKN43703.1"/>
    <property type="molecule type" value="Genomic_DNA"/>
</dbReference>
<dbReference type="GO" id="GO:0005524">
    <property type="term" value="F:ATP binding"/>
    <property type="evidence" value="ECO:0007669"/>
    <property type="project" value="UniProtKB-KW"/>
</dbReference>
<dbReference type="InterPro" id="IPR027417">
    <property type="entry name" value="P-loop_NTPase"/>
</dbReference>
<gene>
    <name evidence="3" type="ORF">LCGC14_0700440</name>
</gene>
<evidence type="ECO:0000256" key="2">
    <source>
        <dbReference type="ARBA" id="ARBA00022840"/>
    </source>
</evidence>
<dbReference type="AlphaFoldDB" id="A0A0F9TQN6"/>
<evidence type="ECO:0000256" key="1">
    <source>
        <dbReference type="ARBA" id="ARBA00022741"/>
    </source>
</evidence>
<sequence>MSLINSDERFFYGRGRELAKLIEHWQLVKDKKQPCWVNIIAESGSGKTRIVQEFYKSIIKMDDELGYWPDYLPQINEQLEINPKLEEFADKQPEQLSEIPWLWWGIKGLNTGMREGQANNYAADVARRYLDPHLASYLYRSIAISAGKSTFKDLRNIAMNILTVGWWDAILFMSDRSKDAKKMQEASELLKLDILSRSKKRQTDIQESLLEGLYQIISEKEIHQLITDKVTKNHNIASLPLILVLDDVQWFDQESRTLIARLIEKVGNQKLPLMIISTTWTKEWQEGCDSLKSTYDGFQGEKCEINLSGFDGNEAASFIRARKPNLCVNDIQMIKDRANGNYRHITELMNAIERDERCINDEGELSQFGLKQLNKNTSLEHLIAERYYDLRAEIRSAVEISSEQGPRFDVEKTVIVKNILSDTPEKEHNEILVFKAINDAENPGSIISTITLNETESALKEFIHGPYFKVINDLYLEDEERSLKVKNAYHSILIEKICSQNDLEFATKIFLETNDIEKKLHLSLVILQYLVENNQYFKALSYIKKIAEISTEILFRDHYKDNLESHPIEKYVESFGWPDNHYLQSISALKVINYYGYLLAKEMSISENGAQILGMIIGLKLDSELEDYIENGDTSKDIPLSQLIDACRLLILYKDTIGETKTRIKYRSYMEKLLVLRLEEQYQFDKCDEDLFELVNVVHEKAELEIKFAYSKAKRKAIYDELRNFDEWLNKNIVKFCDKKYYDIILARQIVTTLIITPVVVVDYSIMEANKRNIFERAADKLGDILYCLDEVDDEKVAHCFMNEIALGSPELAKQLLFAAKVVLEESLLSNYSIATLFLDRLFRVSNALFEQLEDNAYFDTHFMRVLMELWLALFERYKRNYQTKTKKNSESNYIHEGSRFEFYLLVDRVVSHEEVMNMLPRIAKIGQNIYEHNRGNIEVMVSYARFNVMELDDMQGLRNNDVRERALGYFTRIIEDARLTNDPRRITRTNMPVFLEWIIKLYHLFLKESDTDKELWNQVTDLYKKDLTNQLKRHGYMSS</sequence>
<dbReference type="GO" id="GO:0004016">
    <property type="term" value="F:adenylate cyclase activity"/>
    <property type="evidence" value="ECO:0007669"/>
    <property type="project" value="TreeGrafter"/>
</dbReference>
<keyword evidence="1" id="KW-0547">Nucleotide-binding</keyword>